<dbReference type="Gene3D" id="3.90.550.10">
    <property type="entry name" value="Spore Coat Polysaccharide Biosynthesis Protein SpsA, Chain A"/>
    <property type="match status" value="1"/>
</dbReference>
<evidence type="ECO:0000313" key="3">
    <source>
        <dbReference type="Proteomes" id="UP000094056"/>
    </source>
</evidence>
<dbReference type="AlphaFoldDB" id="A0A1E3XE58"/>
<dbReference type="PANTHER" id="PTHR22572">
    <property type="entry name" value="SUGAR-1-PHOSPHATE GUANYL TRANSFERASE"/>
    <property type="match status" value="1"/>
</dbReference>
<comment type="caution">
    <text evidence="2">The sequence shown here is derived from an EMBL/GenBank/DDBJ whole genome shotgun (WGS) entry which is preliminary data.</text>
</comment>
<dbReference type="InterPro" id="IPR050486">
    <property type="entry name" value="Mannose-1P_guanyltransferase"/>
</dbReference>
<evidence type="ECO:0000259" key="1">
    <source>
        <dbReference type="Pfam" id="PF00483"/>
    </source>
</evidence>
<dbReference type="EMBL" id="MAYW01000017">
    <property type="protein sequence ID" value="ODS33916.1"/>
    <property type="molecule type" value="Genomic_DNA"/>
</dbReference>
<dbReference type="SUPFAM" id="SSF53448">
    <property type="entry name" value="Nucleotide-diphospho-sugar transferases"/>
    <property type="match status" value="1"/>
</dbReference>
<dbReference type="Proteomes" id="UP000094056">
    <property type="component" value="Unassembled WGS sequence"/>
</dbReference>
<feature type="domain" description="Nucleotidyl transferase" evidence="1">
    <location>
        <begin position="4"/>
        <end position="188"/>
    </location>
</feature>
<dbReference type="Pfam" id="PF00483">
    <property type="entry name" value="NTP_transferase"/>
    <property type="match status" value="1"/>
</dbReference>
<name>A0A1E3XE58_9BACT</name>
<accession>A0A1E3XE58</accession>
<feature type="non-terminal residue" evidence="2">
    <location>
        <position position="1"/>
    </location>
</feature>
<organism evidence="2 3">
    <name type="scientific">Candidatus Scalindua rubra</name>
    <dbReference type="NCBI Taxonomy" id="1872076"/>
    <lineage>
        <taxon>Bacteria</taxon>
        <taxon>Pseudomonadati</taxon>
        <taxon>Planctomycetota</taxon>
        <taxon>Candidatus Brocadiia</taxon>
        <taxon>Candidatus Brocadiales</taxon>
        <taxon>Candidatus Scalinduaceae</taxon>
        <taxon>Candidatus Scalindua</taxon>
    </lineage>
</organism>
<reference evidence="2 3" key="1">
    <citation type="submission" date="2016-07" db="EMBL/GenBank/DDBJ databases">
        <title>Draft genome of Scalindua rubra, obtained from a brine-seawater interface in the Red Sea, sheds light on salt adaptation in anammox bacteria.</title>
        <authorList>
            <person name="Speth D.R."/>
            <person name="Lagkouvardos I."/>
            <person name="Wang Y."/>
            <person name="Qian P.-Y."/>
            <person name="Dutilh B.E."/>
            <person name="Jetten M.S."/>
        </authorList>
    </citation>
    <scope>NUCLEOTIDE SEQUENCE [LARGE SCALE GENOMIC DNA]</scope>
    <source>
        <strain evidence="2">BSI-1</strain>
    </source>
</reference>
<gene>
    <name evidence="2" type="ORF">SCARUB_00987</name>
</gene>
<sequence length="198" mass="22855">QLQYLKSYNITDILLCVGYLGENIQNYFGDGQSWDVRIKYSFEETPIGTGGALKNAKDHLEDRFFLIYGDSFLPIDYSSLEKHFLEIDKMALMVLYDNREDTSVPNNISLDNRGLVRQYEKNTGNSILQYVDAGVLALKKDILDIVPSERTVSLEKEIFPDLIARQECAGFVTLQRFYDIGSPERLKRFETYIKQHCN</sequence>
<evidence type="ECO:0000313" key="2">
    <source>
        <dbReference type="EMBL" id="ODS33916.1"/>
    </source>
</evidence>
<protein>
    <recommendedName>
        <fullName evidence="1">Nucleotidyl transferase domain-containing protein</fullName>
    </recommendedName>
</protein>
<proteinExistence type="predicted"/>
<dbReference type="InterPro" id="IPR005835">
    <property type="entry name" value="NTP_transferase_dom"/>
</dbReference>
<dbReference type="InterPro" id="IPR029044">
    <property type="entry name" value="Nucleotide-diphossugar_trans"/>
</dbReference>